<dbReference type="InterPro" id="IPR041347">
    <property type="entry name" value="MftR_C"/>
</dbReference>
<evidence type="ECO:0000313" key="7">
    <source>
        <dbReference type="Proteomes" id="UP000000328"/>
    </source>
</evidence>
<dbReference type="InterPro" id="IPR050109">
    <property type="entry name" value="HTH-type_TetR-like_transc_reg"/>
</dbReference>
<name>A0A0H3D7V0_AMYMU</name>
<reference evidence="6 7" key="1">
    <citation type="journal article" date="2010" name="Cell Res.">
        <title>Complete genome sequence of the rifamycin SV-producing Amycolatopsis mediterranei U32 revealed its genetic characteristics in phylogeny and metabolism.</title>
        <authorList>
            <person name="Zhao W."/>
            <person name="Zhong Y."/>
            <person name="Yuan H."/>
            <person name="Wang J."/>
            <person name="Zheng H."/>
            <person name="Wang Y."/>
            <person name="Cen X."/>
            <person name="Xu F."/>
            <person name="Bai J."/>
            <person name="Han X."/>
            <person name="Lu G."/>
            <person name="Zhu Y."/>
            <person name="Shao Z."/>
            <person name="Yan H."/>
            <person name="Li C."/>
            <person name="Peng N."/>
            <person name="Zhang Z."/>
            <person name="Zhang Y."/>
            <person name="Lin W."/>
            <person name="Fan Y."/>
            <person name="Qin Z."/>
            <person name="Hu Y."/>
            <person name="Zhu B."/>
            <person name="Wang S."/>
            <person name="Ding X."/>
            <person name="Zhao G.P."/>
        </authorList>
    </citation>
    <scope>NUCLEOTIDE SEQUENCE [LARGE SCALE GENOMIC DNA]</scope>
    <source>
        <strain evidence="7">U-32</strain>
    </source>
</reference>
<dbReference type="OrthoDB" id="3296001at2"/>
<keyword evidence="2 4" id="KW-0238">DNA-binding</keyword>
<proteinExistence type="predicted"/>
<feature type="domain" description="HTH tetR-type" evidence="5">
    <location>
        <begin position="9"/>
        <end position="69"/>
    </location>
</feature>
<dbReference type="InterPro" id="IPR001647">
    <property type="entry name" value="HTH_TetR"/>
</dbReference>
<dbReference type="EMBL" id="CP002000">
    <property type="protein sequence ID" value="ADJ45629.1"/>
    <property type="molecule type" value="Genomic_DNA"/>
</dbReference>
<dbReference type="HOGENOM" id="CLU_069356_2_2_11"/>
<dbReference type="AlphaFoldDB" id="A0A0H3D7V0"/>
<dbReference type="InterPro" id="IPR009057">
    <property type="entry name" value="Homeodomain-like_sf"/>
</dbReference>
<evidence type="ECO:0000313" key="6">
    <source>
        <dbReference type="EMBL" id="ADJ45629.1"/>
    </source>
</evidence>
<gene>
    <name evidence="6" type="ordered locus">AMED_3850</name>
</gene>
<dbReference type="GO" id="GO:0003700">
    <property type="term" value="F:DNA-binding transcription factor activity"/>
    <property type="evidence" value="ECO:0007669"/>
    <property type="project" value="TreeGrafter"/>
</dbReference>
<sequence length="191" mass="20668">MTLRERNRLRTAAEVETAALELFERHGYDHTTVEQIAARAGISSATFFRYFRAKEDVLFSGEDAAALKLVALVAGRSDRRRSVAALAEPVCRFAHHAVADPATGGQRLTHLVMTTPALEARSLRLRLRWEREIAGQLAREAGAARPDLGPTLVAAVAVSCLASALRAGHHADGSIADLTRQAFAHCTDLTC</sequence>
<dbReference type="Pfam" id="PF17754">
    <property type="entry name" value="TetR_C_14"/>
    <property type="match status" value="1"/>
</dbReference>
<dbReference type="SUPFAM" id="SSF46689">
    <property type="entry name" value="Homeodomain-like"/>
    <property type="match status" value="1"/>
</dbReference>
<dbReference type="GO" id="GO:0000976">
    <property type="term" value="F:transcription cis-regulatory region binding"/>
    <property type="evidence" value="ECO:0007669"/>
    <property type="project" value="TreeGrafter"/>
</dbReference>
<dbReference type="PANTHER" id="PTHR30055:SF234">
    <property type="entry name" value="HTH-TYPE TRANSCRIPTIONAL REGULATOR BETI"/>
    <property type="match status" value="1"/>
</dbReference>
<organism evidence="6 7">
    <name type="scientific">Amycolatopsis mediterranei (strain U-32)</name>
    <dbReference type="NCBI Taxonomy" id="749927"/>
    <lineage>
        <taxon>Bacteria</taxon>
        <taxon>Bacillati</taxon>
        <taxon>Actinomycetota</taxon>
        <taxon>Actinomycetes</taxon>
        <taxon>Pseudonocardiales</taxon>
        <taxon>Pseudonocardiaceae</taxon>
        <taxon>Amycolatopsis</taxon>
    </lineage>
</organism>
<dbReference type="InterPro" id="IPR023772">
    <property type="entry name" value="DNA-bd_HTH_TetR-type_CS"/>
</dbReference>
<evidence type="ECO:0000256" key="3">
    <source>
        <dbReference type="ARBA" id="ARBA00023163"/>
    </source>
</evidence>
<feature type="DNA-binding region" description="H-T-H motif" evidence="4">
    <location>
        <begin position="32"/>
        <end position="51"/>
    </location>
</feature>
<evidence type="ECO:0000256" key="4">
    <source>
        <dbReference type="PROSITE-ProRule" id="PRU00335"/>
    </source>
</evidence>
<dbReference type="PRINTS" id="PR00455">
    <property type="entry name" value="HTHTETR"/>
</dbReference>
<dbReference type="KEGG" id="amd:AMED_3850"/>
<evidence type="ECO:0000256" key="2">
    <source>
        <dbReference type="ARBA" id="ARBA00023125"/>
    </source>
</evidence>
<dbReference type="RefSeq" id="WP_013225701.1">
    <property type="nucleotide sequence ID" value="NC_014318.1"/>
</dbReference>
<dbReference type="PROSITE" id="PS50977">
    <property type="entry name" value="HTH_TETR_2"/>
    <property type="match status" value="1"/>
</dbReference>
<dbReference type="PROSITE" id="PS01081">
    <property type="entry name" value="HTH_TETR_1"/>
    <property type="match status" value="1"/>
</dbReference>
<keyword evidence="3" id="KW-0804">Transcription</keyword>
<dbReference type="GeneID" id="92871591"/>
<keyword evidence="1" id="KW-0805">Transcription regulation</keyword>
<dbReference type="PATRIC" id="fig|749927.5.peg.3980"/>
<protein>
    <submittedName>
        <fullName evidence="6">TetR family transcriptional regulator</fullName>
    </submittedName>
</protein>
<dbReference type="Gene3D" id="1.10.357.10">
    <property type="entry name" value="Tetracycline Repressor, domain 2"/>
    <property type="match status" value="1"/>
</dbReference>
<dbReference type="eggNOG" id="COG1309">
    <property type="taxonomic scope" value="Bacteria"/>
</dbReference>
<dbReference type="PANTHER" id="PTHR30055">
    <property type="entry name" value="HTH-TYPE TRANSCRIPTIONAL REGULATOR RUTR"/>
    <property type="match status" value="1"/>
</dbReference>
<dbReference type="Pfam" id="PF00440">
    <property type="entry name" value="TetR_N"/>
    <property type="match status" value="1"/>
</dbReference>
<accession>A0A0H3D7V0</accession>
<dbReference type="Proteomes" id="UP000000328">
    <property type="component" value="Chromosome"/>
</dbReference>
<evidence type="ECO:0000256" key="1">
    <source>
        <dbReference type="ARBA" id="ARBA00023015"/>
    </source>
</evidence>
<dbReference type="Gene3D" id="1.10.10.60">
    <property type="entry name" value="Homeodomain-like"/>
    <property type="match status" value="1"/>
</dbReference>
<evidence type="ECO:0000259" key="5">
    <source>
        <dbReference type="PROSITE" id="PS50977"/>
    </source>
</evidence>